<keyword evidence="4" id="KW-1185">Reference proteome</keyword>
<dbReference type="Proteomes" id="UP000253209">
    <property type="component" value="Unassembled WGS sequence"/>
</dbReference>
<keyword evidence="1" id="KW-0472">Membrane</keyword>
<reference evidence="3 4" key="1">
    <citation type="submission" date="2018-05" db="EMBL/GenBank/DDBJ databases">
        <title>Mucilaginibacter hurinus sp. nov., isolated from briquette warehouse soil.</title>
        <authorList>
            <person name="Choi L."/>
        </authorList>
    </citation>
    <scope>NUCLEOTIDE SEQUENCE [LARGE SCALE GENOMIC DNA]</scope>
    <source>
        <strain evidence="3 4">ZR32</strain>
    </source>
</reference>
<dbReference type="OrthoDB" id="1438991at2"/>
<accession>A0A367GLL5</accession>
<gene>
    <name evidence="3" type="ORF">DJ568_16030</name>
</gene>
<feature type="domain" description="Chemotaxis methyl-accepting receptor HlyB-like 4HB MCP" evidence="2">
    <location>
        <begin position="7"/>
        <end position="181"/>
    </location>
</feature>
<dbReference type="InterPro" id="IPR024478">
    <property type="entry name" value="HlyB_4HB_MCP"/>
</dbReference>
<keyword evidence="1" id="KW-1133">Transmembrane helix</keyword>
<dbReference type="Pfam" id="PF12729">
    <property type="entry name" value="4HB_MCP_1"/>
    <property type="match status" value="1"/>
</dbReference>
<dbReference type="AlphaFoldDB" id="A0A367GLL5"/>
<dbReference type="EMBL" id="QGDC01000010">
    <property type="protein sequence ID" value="RCH53746.1"/>
    <property type="molecule type" value="Genomic_DNA"/>
</dbReference>
<name>A0A367GLL5_9SPHI</name>
<sequence length="225" mass="25475">MKWTLFIQQKMKVAALLLSIMFFVILTNVLGSHNLENINRSANSIYKDRLIPATDVYYISDHLHRKKALLESYLVVEGKNAGIVNELKQLNQRITERITHFETTYLVNVEGKFISHFKANNKQYNGAEQEVLHLVKSGNMVQAKAVFDSRVKTSHEKNIATLGKLMNIQSDVGKDLIKDSQFYTSSFNLLSTLQLILAGVIGALIVKLVMAARLTTPQTEKYTMN</sequence>
<evidence type="ECO:0000259" key="2">
    <source>
        <dbReference type="Pfam" id="PF12729"/>
    </source>
</evidence>
<evidence type="ECO:0000313" key="4">
    <source>
        <dbReference type="Proteomes" id="UP000253209"/>
    </source>
</evidence>
<keyword evidence="1" id="KW-0812">Transmembrane</keyword>
<evidence type="ECO:0000256" key="1">
    <source>
        <dbReference type="SAM" id="Phobius"/>
    </source>
</evidence>
<organism evidence="3 4">
    <name type="scientific">Mucilaginibacter hurinus</name>
    <dbReference type="NCBI Taxonomy" id="2201324"/>
    <lineage>
        <taxon>Bacteria</taxon>
        <taxon>Pseudomonadati</taxon>
        <taxon>Bacteroidota</taxon>
        <taxon>Sphingobacteriia</taxon>
        <taxon>Sphingobacteriales</taxon>
        <taxon>Sphingobacteriaceae</taxon>
        <taxon>Mucilaginibacter</taxon>
    </lineage>
</organism>
<dbReference type="RefSeq" id="WP_114006316.1">
    <property type="nucleotide sequence ID" value="NZ_QGDC01000010.1"/>
</dbReference>
<feature type="transmembrane region" description="Helical" evidence="1">
    <location>
        <begin position="195"/>
        <end position="215"/>
    </location>
</feature>
<evidence type="ECO:0000313" key="3">
    <source>
        <dbReference type="EMBL" id="RCH53746.1"/>
    </source>
</evidence>
<proteinExistence type="predicted"/>
<protein>
    <recommendedName>
        <fullName evidence="2">Chemotaxis methyl-accepting receptor HlyB-like 4HB MCP domain-containing protein</fullName>
    </recommendedName>
</protein>
<comment type="caution">
    <text evidence="3">The sequence shown here is derived from an EMBL/GenBank/DDBJ whole genome shotgun (WGS) entry which is preliminary data.</text>
</comment>